<name>A0A261UFI0_9BORD</name>
<evidence type="ECO:0000313" key="2">
    <source>
        <dbReference type="EMBL" id="OZI59950.1"/>
    </source>
</evidence>
<protein>
    <submittedName>
        <fullName evidence="2">Oxidoreductase</fullName>
    </submittedName>
</protein>
<sequence>MATEMGYAGLAQPGDGVGQYGALLFLIRTVLLKELRTIDLVEVVGVTNAGGLEPVGFVDVQPLVDQVDGVGNATPHGVLHHLPYFRLQGGTDAAILDPKVGDIGMAAFASRDISSVKATKAQATPGSNRSFDMADGLYFGGLLNGTPTQYVRFSPDGIEIVSPTSIRLAAPNIVLQATEAIGLTAGTTITNSAPLIELDGELTQGEGPQGGNASMHGPLNVETDVTANGTSLHTHTHGGVQTGGGNTGAPN</sequence>
<keyword evidence="3" id="KW-1185">Reference proteome</keyword>
<dbReference type="OrthoDB" id="1903830at2"/>
<dbReference type="Gene3D" id="2.40.50.230">
    <property type="entry name" value="Gp5 N-terminal domain"/>
    <property type="match status" value="1"/>
</dbReference>
<organism evidence="2 3">
    <name type="scientific">Bordetella genomosp. 11</name>
    <dbReference type="NCBI Taxonomy" id="1416808"/>
    <lineage>
        <taxon>Bacteria</taxon>
        <taxon>Pseudomonadati</taxon>
        <taxon>Pseudomonadota</taxon>
        <taxon>Betaproteobacteria</taxon>
        <taxon>Burkholderiales</taxon>
        <taxon>Alcaligenaceae</taxon>
        <taxon>Bordetella</taxon>
    </lineage>
</organism>
<proteinExistence type="predicted"/>
<accession>A0A261UFI0</accession>
<feature type="region of interest" description="Disordered" evidence="1">
    <location>
        <begin position="201"/>
        <end position="251"/>
    </location>
</feature>
<feature type="compositionally biased region" description="Gly residues" evidence="1">
    <location>
        <begin position="240"/>
        <end position="251"/>
    </location>
</feature>
<dbReference type="Proteomes" id="UP000215767">
    <property type="component" value="Unassembled WGS sequence"/>
</dbReference>
<reference evidence="3" key="1">
    <citation type="submission" date="2017-05" db="EMBL/GenBank/DDBJ databases">
        <title>Complete and WGS of Bordetella genogroups.</title>
        <authorList>
            <person name="Spilker T."/>
            <person name="Lipuma J."/>
        </authorList>
    </citation>
    <scope>NUCLEOTIDE SEQUENCE [LARGE SCALE GENOMIC DNA]</scope>
    <source>
        <strain evidence="3">AU8856</strain>
    </source>
</reference>
<dbReference type="AlphaFoldDB" id="A0A261UFI0"/>
<dbReference type="EMBL" id="NEVS01000004">
    <property type="protein sequence ID" value="OZI59950.1"/>
    <property type="molecule type" value="Genomic_DNA"/>
</dbReference>
<gene>
    <name evidence="2" type="ORF">CAL28_10730</name>
</gene>
<dbReference type="InterPro" id="IPR044033">
    <property type="entry name" value="GpV-like_apex"/>
</dbReference>
<feature type="compositionally biased region" description="Polar residues" evidence="1">
    <location>
        <begin position="223"/>
        <end position="232"/>
    </location>
</feature>
<dbReference type="Pfam" id="PF18946">
    <property type="entry name" value="Apex"/>
    <property type="match status" value="1"/>
</dbReference>
<comment type="caution">
    <text evidence="2">The sequence shown here is derived from an EMBL/GenBank/DDBJ whole genome shotgun (WGS) entry which is preliminary data.</text>
</comment>
<evidence type="ECO:0000256" key="1">
    <source>
        <dbReference type="SAM" id="MobiDB-lite"/>
    </source>
</evidence>
<dbReference type="InterPro" id="IPR037026">
    <property type="entry name" value="Vgr_OB-fold_dom_sf"/>
</dbReference>
<evidence type="ECO:0000313" key="3">
    <source>
        <dbReference type="Proteomes" id="UP000215767"/>
    </source>
</evidence>